<comment type="caution">
    <text evidence="3">The sequence shown here is derived from an EMBL/GenBank/DDBJ whole genome shotgun (WGS) entry which is preliminary data.</text>
</comment>
<protein>
    <submittedName>
        <fullName evidence="3">3-oxoacyl-[acyl-carrier protein] reductase</fullName>
    </submittedName>
</protein>
<dbReference type="Pfam" id="PF13561">
    <property type="entry name" value="adh_short_C2"/>
    <property type="match status" value="1"/>
</dbReference>
<dbReference type="PROSITE" id="PS00061">
    <property type="entry name" value="ADH_SHORT"/>
    <property type="match status" value="1"/>
</dbReference>
<evidence type="ECO:0000256" key="1">
    <source>
        <dbReference type="ARBA" id="ARBA00006484"/>
    </source>
</evidence>
<keyword evidence="4" id="KW-1185">Reference proteome</keyword>
<proteinExistence type="inferred from homology"/>
<dbReference type="PANTHER" id="PTHR42879:SF2">
    <property type="entry name" value="3-OXOACYL-[ACYL-CARRIER-PROTEIN] REDUCTASE FABG"/>
    <property type="match status" value="1"/>
</dbReference>
<keyword evidence="2" id="KW-0560">Oxidoreductase</keyword>
<dbReference type="GO" id="GO:0032787">
    <property type="term" value="P:monocarboxylic acid metabolic process"/>
    <property type="evidence" value="ECO:0007669"/>
    <property type="project" value="UniProtKB-ARBA"/>
</dbReference>
<organism evidence="3 4">
    <name type="scientific">Schleiferia thermophila</name>
    <dbReference type="NCBI Taxonomy" id="884107"/>
    <lineage>
        <taxon>Bacteria</taxon>
        <taxon>Pseudomonadati</taxon>
        <taxon>Bacteroidota</taxon>
        <taxon>Flavobacteriia</taxon>
        <taxon>Flavobacteriales</taxon>
        <taxon>Schleiferiaceae</taxon>
        <taxon>Schleiferia</taxon>
    </lineage>
</organism>
<gene>
    <name evidence="3" type="ORF">DES35_101952</name>
</gene>
<dbReference type="PRINTS" id="PR00080">
    <property type="entry name" value="SDRFAMILY"/>
</dbReference>
<sequence>MASDRKTLLLTGASGGLGRAIIPVLHNAGFHLVLQANTRVDELRNFVQERHFENVSVIRHSLANAEEVKAFAELVGEEIDVLVANAGISLSAAAHKVRTDDWQKTLDINLSVPFYLAQSLFAGMRKRNFGRIIFISSVVANTLVRGTAAYAASKAGLQGLARALAADWAPFGITVNCIAPGYMQAGMISDIPPEILPQFTEKSVQKRLGPPEEIGHAVVYLASQESSFMTGQTLHINGGIF</sequence>
<accession>A0A369AE06</accession>
<dbReference type="InterPro" id="IPR002347">
    <property type="entry name" value="SDR_fam"/>
</dbReference>
<dbReference type="RefSeq" id="WP_037356686.1">
    <property type="nucleotide sequence ID" value="NZ_BHZF01000001.1"/>
</dbReference>
<comment type="similarity">
    <text evidence="1">Belongs to the short-chain dehydrogenases/reductases (SDR) family.</text>
</comment>
<evidence type="ECO:0000256" key="2">
    <source>
        <dbReference type="ARBA" id="ARBA00023002"/>
    </source>
</evidence>
<dbReference type="Proteomes" id="UP000253517">
    <property type="component" value="Unassembled WGS sequence"/>
</dbReference>
<dbReference type="GO" id="GO:0016491">
    <property type="term" value="F:oxidoreductase activity"/>
    <property type="evidence" value="ECO:0007669"/>
    <property type="project" value="UniProtKB-KW"/>
</dbReference>
<dbReference type="PRINTS" id="PR00081">
    <property type="entry name" value="GDHRDH"/>
</dbReference>
<name>A0A369AE06_9FLAO</name>
<dbReference type="InterPro" id="IPR020904">
    <property type="entry name" value="Sc_DH/Rdtase_CS"/>
</dbReference>
<dbReference type="SUPFAM" id="SSF51735">
    <property type="entry name" value="NAD(P)-binding Rossmann-fold domains"/>
    <property type="match status" value="1"/>
</dbReference>
<dbReference type="EMBL" id="QPJS01000001">
    <property type="protein sequence ID" value="RCX05664.1"/>
    <property type="molecule type" value="Genomic_DNA"/>
</dbReference>
<evidence type="ECO:0000313" key="3">
    <source>
        <dbReference type="EMBL" id="RCX05664.1"/>
    </source>
</evidence>
<dbReference type="FunFam" id="3.40.50.720:FF:000173">
    <property type="entry name" value="3-oxoacyl-[acyl-carrier protein] reductase"/>
    <property type="match status" value="1"/>
</dbReference>
<reference evidence="3 4" key="1">
    <citation type="submission" date="2018-07" db="EMBL/GenBank/DDBJ databases">
        <title>Genomic Encyclopedia of Type Strains, Phase IV (KMG-IV): sequencing the most valuable type-strain genomes for metagenomic binning, comparative biology and taxonomic classification.</title>
        <authorList>
            <person name="Goeker M."/>
        </authorList>
    </citation>
    <scope>NUCLEOTIDE SEQUENCE [LARGE SCALE GENOMIC DNA]</scope>
    <source>
        <strain evidence="3 4">DSM 21410</strain>
    </source>
</reference>
<dbReference type="PANTHER" id="PTHR42879">
    <property type="entry name" value="3-OXOACYL-(ACYL-CARRIER-PROTEIN) REDUCTASE"/>
    <property type="match status" value="1"/>
</dbReference>
<dbReference type="InterPro" id="IPR036291">
    <property type="entry name" value="NAD(P)-bd_dom_sf"/>
</dbReference>
<dbReference type="AlphaFoldDB" id="A0A369AE06"/>
<evidence type="ECO:0000313" key="4">
    <source>
        <dbReference type="Proteomes" id="UP000253517"/>
    </source>
</evidence>
<dbReference type="InterPro" id="IPR050259">
    <property type="entry name" value="SDR"/>
</dbReference>
<dbReference type="Gene3D" id="3.40.50.720">
    <property type="entry name" value="NAD(P)-binding Rossmann-like Domain"/>
    <property type="match status" value="1"/>
</dbReference>